<reference evidence="2" key="1">
    <citation type="thesis" date="2020" institute="ProQuest LLC" country="789 East Eisenhower Parkway, Ann Arbor, MI, USA">
        <title>Comparative Genomics and Chromosome Evolution.</title>
        <authorList>
            <person name="Mudd A.B."/>
        </authorList>
    </citation>
    <scope>NUCLEOTIDE SEQUENCE</scope>
    <source>
        <strain evidence="2">1538</strain>
        <tissue evidence="2">Blood</tissue>
    </source>
</reference>
<comment type="caution">
    <text evidence="2">The sequence shown here is derived from an EMBL/GenBank/DDBJ whole genome shotgun (WGS) entry which is preliminary data.</text>
</comment>
<accession>A0AAV3B5U2</accession>
<feature type="signal peptide" evidence="1">
    <location>
        <begin position="1"/>
        <end position="31"/>
    </location>
</feature>
<feature type="chain" id="PRO_5043718931" description="Secreted protein" evidence="1">
    <location>
        <begin position="32"/>
        <end position="82"/>
    </location>
</feature>
<dbReference type="EMBL" id="DYDO01000002">
    <property type="protein sequence ID" value="DBA30503.1"/>
    <property type="molecule type" value="Genomic_DNA"/>
</dbReference>
<organism evidence="2 3">
    <name type="scientific">Pyxicephalus adspersus</name>
    <name type="common">African bullfrog</name>
    <dbReference type="NCBI Taxonomy" id="30357"/>
    <lineage>
        <taxon>Eukaryota</taxon>
        <taxon>Metazoa</taxon>
        <taxon>Chordata</taxon>
        <taxon>Craniata</taxon>
        <taxon>Vertebrata</taxon>
        <taxon>Euteleostomi</taxon>
        <taxon>Amphibia</taxon>
        <taxon>Batrachia</taxon>
        <taxon>Anura</taxon>
        <taxon>Neobatrachia</taxon>
        <taxon>Ranoidea</taxon>
        <taxon>Pyxicephalidae</taxon>
        <taxon>Pyxicephalinae</taxon>
        <taxon>Pyxicephalus</taxon>
    </lineage>
</organism>
<name>A0AAV3B5U2_PYXAD</name>
<dbReference type="Proteomes" id="UP001181693">
    <property type="component" value="Unassembled WGS sequence"/>
</dbReference>
<proteinExistence type="predicted"/>
<keyword evidence="3" id="KW-1185">Reference proteome</keyword>
<sequence length="82" mass="9135">MLGSPNRKGWRALCQACVFLHCLGLFTLCIAAAHNTCVSAMWCIPLHLADGCINSIHSMTPTNSRNCMGSFFHMFCYIRQPI</sequence>
<keyword evidence="1" id="KW-0732">Signal</keyword>
<evidence type="ECO:0000313" key="3">
    <source>
        <dbReference type="Proteomes" id="UP001181693"/>
    </source>
</evidence>
<protein>
    <recommendedName>
        <fullName evidence="4">Secreted protein</fullName>
    </recommendedName>
</protein>
<dbReference type="AlphaFoldDB" id="A0AAV3B5U2"/>
<evidence type="ECO:0000256" key="1">
    <source>
        <dbReference type="SAM" id="SignalP"/>
    </source>
</evidence>
<evidence type="ECO:0000313" key="2">
    <source>
        <dbReference type="EMBL" id="DBA30503.1"/>
    </source>
</evidence>
<evidence type="ECO:0008006" key="4">
    <source>
        <dbReference type="Google" id="ProtNLM"/>
    </source>
</evidence>
<gene>
    <name evidence="2" type="ORF">GDO54_006470</name>
</gene>